<name>C5FPF1_ARTOC</name>
<dbReference type="InterPro" id="IPR000192">
    <property type="entry name" value="Aminotrans_V_dom"/>
</dbReference>
<proteinExistence type="predicted"/>
<evidence type="ECO:0000256" key="1">
    <source>
        <dbReference type="ARBA" id="ARBA00022898"/>
    </source>
</evidence>
<dbReference type="SUPFAM" id="SSF53383">
    <property type="entry name" value="PLP-dependent transferases"/>
    <property type="match status" value="1"/>
</dbReference>
<dbReference type="Proteomes" id="UP000002035">
    <property type="component" value="Unassembled WGS sequence"/>
</dbReference>
<dbReference type="Gene3D" id="3.40.640.10">
    <property type="entry name" value="Type I PLP-dependent aspartate aminotransferase-like (Major domain)"/>
    <property type="match status" value="1"/>
</dbReference>
<organism evidence="3 4">
    <name type="scientific">Arthroderma otae (strain ATCC MYA-4605 / CBS 113480)</name>
    <name type="common">Microsporum canis</name>
    <dbReference type="NCBI Taxonomy" id="554155"/>
    <lineage>
        <taxon>Eukaryota</taxon>
        <taxon>Fungi</taxon>
        <taxon>Dikarya</taxon>
        <taxon>Ascomycota</taxon>
        <taxon>Pezizomycotina</taxon>
        <taxon>Eurotiomycetes</taxon>
        <taxon>Eurotiomycetidae</taxon>
        <taxon>Onygenales</taxon>
        <taxon>Arthrodermataceae</taxon>
        <taxon>Microsporum</taxon>
    </lineage>
</organism>
<dbReference type="EMBL" id="DS995704">
    <property type="protein sequence ID" value="EEQ31467.1"/>
    <property type="molecule type" value="Genomic_DNA"/>
</dbReference>
<feature type="domain" description="Aminotransferase class V" evidence="2">
    <location>
        <begin position="71"/>
        <end position="245"/>
    </location>
</feature>
<dbReference type="VEuPathDB" id="FungiDB:MCYG_04286"/>
<dbReference type="Pfam" id="PF00266">
    <property type="entry name" value="Aminotran_5"/>
    <property type="match status" value="1"/>
</dbReference>
<reference evidence="4" key="1">
    <citation type="journal article" date="2012" name="MBio">
        <title>Comparative genome analysis of Trichophyton rubrum and related dermatophytes reveals candidate genes involved in infection.</title>
        <authorList>
            <person name="Martinez D.A."/>
            <person name="Oliver B.G."/>
            <person name="Graeser Y."/>
            <person name="Goldberg J.M."/>
            <person name="Li W."/>
            <person name="Martinez-Rossi N.M."/>
            <person name="Monod M."/>
            <person name="Shelest E."/>
            <person name="Barton R.C."/>
            <person name="Birch E."/>
            <person name="Brakhage A.A."/>
            <person name="Chen Z."/>
            <person name="Gurr S.J."/>
            <person name="Heiman D."/>
            <person name="Heitman J."/>
            <person name="Kosti I."/>
            <person name="Rossi A."/>
            <person name="Saif S."/>
            <person name="Samalova M."/>
            <person name="Saunders C.W."/>
            <person name="Shea T."/>
            <person name="Summerbell R.C."/>
            <person name="Xu J."/>
            <person name="Young S."/>
            <person name="Zeng Q."/>
            <person name="Birren B.W."/>
            <person name="Cuomo C.A."/>
            <person name="White T.C."/>
        </authorList>
    </citation>
    <scope>NUCLEOTIDE SEQUENCE [LARGE SCALE GENOMIC DNA]</scope>
    <source>
        <strain evidence="4">ATCC MYA-4605 / CBS 113480</strain>
    </source>
</reference>
<dbReference type="RefSeq" id="XP_002846549.1">
    <property type="nucleotide sequence ID" value="XM_002846503.1"/>
</dbReference>
<dbReference type="InterPro" id="IPR015421">
    <property type="entry name" value="PyrdxlP-dep_Trfase_major"/>
</dbReference>
<dbReference type="STRING" id="554155.C5FPF1"/>
<dbReference type="PANTHER" id="PTHR43092:SF2">
    <property type="entry name" value="HERCYNYLCYSTEINE SULFOXIDE LYASE"/>
    <property type="match status" value="1"/>
</dbReference>
<dbReference type="AlphaFoldDB" id="C5FPF1"/>
<evidence type="ECO:0000313" key="4">
    <source>
        <dbReference type="Proteomes" id="UP000002035"/>
    </source>
</evidence>
<dbReference type="eggNOG" id="KOG1549">
    <property type="taxonomic scope" value="Eukaryota"/>
</dbReference>
<accession>C5FPF1</accession>
<keyword evidence="4" id="KW-1185">Reference proteome</keyword>
<protein>
    <recommendedName>
        <fullName evidence="2">Aminotransferase class V domain-containing protein</fullName>
    </recommendedName>
</protein>
<keyword evidence="1" id="KW-0663">Pyridoxal phosphate</keyword>
<dbReference type="OrthoDB" id="5978656at2759"/>
<dbReference type="HOGENOM" id="CLU_003433_3_0_1"/>
<sequence>MKYQPAPFGNSLLKQFPLEPTFRNLNLRLCRYPSVRYMAPSRLSRFRELQDKFEASPDRFLRFELAFYLLESRKAVGSLLNTPVDSTVFVKNATTGINTVLRNIVYQPGDIIVYFSTVYGAVEKTIASLAETTPVRARKVKYEFPITHEQLVERFMETVNKARREGLNVKVAVFDTIVSSPGVRLPFERLTEVCKKEGILSCIDGAHGVGHIPLDLAKLDPDFFVSNCHKWLFVPRGCAVFYVPVRNQHLIRTTVPTSHGFEPVPGIMKTGSEIGEPEEPFSKPIDAFFTQSNFELQFEFTGTNDDLPFLCVPESIKYRNEVCGGEEKIMNYCQTLAFEAGNRVAQIFGTDVLGEFCSSGTGKFDPEKEKQSEFRKCAFANIRLPITIVDDQEVAQGKLSRPEWPAVKVGDAVRACRWMEQQLVLKHHTMSPCYVHAGSIWTRLSAQVYLELSDFEWLAGVFKEVFKQLAVENGVFSSDIKGKL</sequence>
<gene>
    <name evidence="3" type="ORF">MCYG_04286</name>
</gene>
<dbReference type="PANTHER" id="PTHR43092">
    <property type="entry name" value="L-CYSTEINE DESULFHYDRASE"/>
    <property type="match status" value="1"/>
</dbReference>
<evidence type="ECO:0000313" key="3">
    <source>
        <dbReference type="EMBL" id="EEQ31467.1"/>
    </source>
</evidence>
<dbReference type="GeneID" id="9224699"/>
<dbReference type="OMA" id="KELVQMC"/>
<dbReference type="InterPro" id="IPR015424">
    <property type="entry name" value="PyrdxlP-dep_Trfase"/>
</dbReference>
<evidence type="ECO:0000259" key="2">
    <source>
        <dbReference type="Pfam" id="PF00266"/>
    </source>
</evidence>